<protein>
    <submittedName>
        <fullName evidence="1">Uncharacterized protein</fullName>
    </submittedName>
</protein>
<sequence>MKSCLTEYADCTVNEIAEKYIEEKPQVTDIPVAPDERQNTSVIQGTGVEDTTITEGTVTFDIRFHAGVPVSSEQIGLIINIEAQNQFYPGR</sequence>
<dbReference type="AlphaFoldDB" id="A0A9D2TC64"/>
<organism evidence="1 2">
    <name type="scientific">Candidatus Blautia merdavium</name>
    <dbReference type="NCBI Taxonomy" id="2838494"/>
    <lineage>
        <taxon>Bacteria</taxon>
        <taxon>Bacillati</taxon>
        <taxon>Bacillota</taxon>
        <taxon>Clostridia</taxon>
        <taxon>Lachnospirales</taxon>
        <taxon>Lachnospiraceae</taxon>
        <taxon>Blautia</taxon>
    </lineage>
</organism>
<evidence type="ECO:0000313" key="1">
    <source>
        <dbReference type="EMBL" id="HJC63716.1"/>
    </source>
</evidence>
<dbReference type="Proteomes" id="UP000823886">
    <property type="component" value="Unassembled WGS sequence"/>
</dbReference>
<name>A0A9D2TC64_9FIRM</name>
<proteinExistence type="predicted"/>
<accession>A0A9D2TC64</accession>
<dbReference type="EMBL" id="DWVZ01000117">
    <property type="protein sequence ID" value="HJC63716.1"/>
    <property type="molecule type" value="Genomic_DNA"/>
</dbReference>
<comment type="caution">
    <text evidence="1">The sequence shown here is derived from an EMBL/GenBank/DDBJ whole genome shotgun (WGS) entry which is preliminary data.</text>
</comment>
<reference evidence="1" key="1">
    <citation type="journal article" date="2021" name="PeerJ">
        <title>Extensive microbial diversity within the chicken gut microbiome revealed by metagenomics and culture.</title>
        <authorList>
            <person name="Gilroy R."/>
            <person name="Ravi A."/>
            <person name="Getino M."/>
            <person name="Pursley I."/>
            <person name="Horton D.L."/>
            <person name="Alikhan N.F."/>
            <person name="Baker D."/>
            <person name="Gharbi K."/>
            <person name="Hall N."/>
            <person name="Watson M."/>
            <person name="Adriaenssens E.M."/>
            <person name="Foster-Nyarko E."/>
            <person name="Jarju S."/>
            <person name="Secka A."/>
            <person name="Antonio M."/>
            <person name="Oren A."/>
            <person name="Chaudhuri R.R."/>
            <person name="La Ragione R."/>
            <person name="Hildebrand F."/>
            <person name="Pallen M.J."/>
        </authorList>
    </citation>
    <scope>NUCLEOTIDE SEQUENCE</scope>
    <source>
        <strain evidence="1">ChiBcec2-3848</strain>
    </source>
</reference>
<gene>
    <name evidence="1" type="ORF">H9753_08875</name>
</gene>
<evidence type="ECO:0000313" key="2">
    <source>
        <dbReference type="Proteomes" id="UP000823886"/>
    </source>
</evidence>
<reference evidence="1" key="2">
    <citation type="submission" date="2021-04" db="EMBL/GenBank/DDBJ databases">
        <authorList>
            <person name="Gilroy R."/>
        </authorList>
    </citation>
    <scope>NUCLEOTIDE SEQUENCE</scope>
    <source>
        <strain evidence="1">ChiBcec2-3848</strain>
    </source>
</reference>